<evidence type="ECO:0000313" key="3">
    <source>
        <dbReference type="Proteomes" id="UP000835052"/>
    </source>
</evidence>
<organism evidence="2 3">
    <name type="scientific">Caenorhabditis auriculariae</name>
    <dbReference type="NCBI Taxonomy" id="2777116"/>
    <lineage>
        <taxon>Eukaryota</taxon>
        <taxon>Metazoa</taxon>
        <taxon>Ecdysozoa</taxon>
        <taxon>Nematoda</taxon>
        <taxon>Chromadorea</taxon>
        <taxon>Rhabditida</taxon>
        <taxon>Rhabditina</taxon>
        <taxon>Rhabditomorpha</taxon>
        <taxon>Rhabditoidea</taxon>
        <taxon>Rhabditidae</taxon>
        <taxon>Peloderinae</taxon>
        <taxon>Caenorhabditis</taxon>
    </lineage>
</organism>
<name>A0A8S1GN06_9PELO</name>
<sequence>MSTSGARHLHRPACKSYPSSREAPANVEVARTRGPEILHGVRQRIETISSFPRGLGQTLKPYRDRFFGLYRLGSAKPLPFTPPK</sequence>
<reference evidence="2" key="1">
    <citation type="submission" date="2020-10" db="EMBL/GenBank/DDBJ databases">
        <authorList>
            <person name="Kikuchi T."/>
        </authorList>
    </citation>
    <scope>NUCLEOTIDE SEQUENCE</scope>
    <source>
        <strain evidence="2">NKZ352</strain>
    </source>
</reference>
<protein>
    <submittedName>
        <fullName evidence="2">Uncharacterized protein</fullName>
    </submittedName>
</protein>
<keyword evidence="3" id="KW-1185">Reference proteome</keyword>
<dbReference type="EMBL" id="CAJGYM010000001">
    <property type="protein sequence ID" value="CAD6184228.1"/>
    <property type="molecule type" value="Genomic_DNA"/>
</dbReference>
<dbReference type="Proteomes" id="UP000835052">
    <property type="component" value="Unassembled WGS sequence"/>
</dbReference>
<gene>
    <name evidence="2" type="ORF">CAUJ_LOCUS147</name>
</gene>
<evidence type="ECO:0000256" key="1">
    <source>
        <dbReference type="SAM" id="MobiDB-lite"/>
    </source>
</evidence>
<dbReference type="AlphaFoldDB" id="A0A8S1GN06"/>
<comment type="caution">
    <text evidence="2">The sequence shown here is derived from an EMBL/GenBank/DDBJ whole genome shotgun (WGS) entry which is preliminary data.</text>
</comment>
<accession>A0A8S1GN06</accession>
<evidence type="ECO:0000313" key="2">
    <source>
        <dbReference type="EMBL" id="CAD6184228.1"/>
    </source>
</evidence>
<feature type="region of interest" description="Disordered" evidence="1">
    <location>
        <begin position="1"/>
        <end position="26"/>
    </location>
</feature>
<proteinExistence type="predicted"/>